<gene>
    <name evidence="1" type="ORF">TM448B08560_0002</name>
</gene>
<dbReference type="EMBL" id="MT145180">
    <property type="protein sequence ID" value="QJI04439.1"/>
    <property type="molecule type" value="Genomic_DNA"/>
</dbReference>
<name>A0A6M3Y2I5_9ZZZZ</name>
<organism evidence="1">
    <name type="scientific">viral metagenome</name>
    <dbReference type="NCBI Taxonomy" id="1070528"/>
    <lineage>
        <taxon>unclassified sequences</taxon>
        <taxon>metagenomes</taxon>
        <taxon>organismal metagenomes</taxon>
    </lineage>
</organism>
<dbReference type="AlphaFoldDB" id="A0A6M3Y2I5"/>
<evidence type="ECO:0000313" key="1">
    <source>
        <dbReference type="EMBL" id="QJI04439.1"/>
    </source>
</evidence>
<accession>A0A6M3Y2I5</accession>
<sequence>MSEFEFLTPPLIKEILEQQRIMLEIHQALMEVLSKPVVICREEKEAKND</sequence>
<proteinExistence type="predicted"/>
<protein>
    <submittedName>
        <fullName evidence="1">Uncharacterized protein</fullName>
    </submittedName>
</protein>
<reference evidence="1" key="1">
    <citation type="submission" date="2020-03" db="EMBL/GenBank/DDBJ databases">
        <title>The deep terrestrial virosphere.</title>
        <authorList>
            <person name="Holmfeldt K."/>
            <person name="Nilsson E."/>
            <person name="Simone D."/>
            <person name="Lopez-Fernandez M."/>
            <person name="Wu X."/>
            <person name="de Brujin I."/>
            <person name="Lundin D."/>
            <person name="Andersson A."/>
            <person name="Bertilsson S."/>
            <person name="Dopson M."/>
        </authorList>
    </citation>
    <scope>NUCLEOTIDE SEQUENCE</scope>
    <source>
        <strain evidence="1">TM448B08560</strain>
    </source>
</reference>